<dbReference type="Proteomes" id="UP000176308">
    <property type="component" value="Unassembled WGS sequence"/>
</dbReference>
<evidence type="ECO:0000313" key="1">
    <source>
        <dbReference type="EMBL" id="OGZ70753.1"/>
    </source>
</evidence>
<accession>A0A1G2I7I2</accession>
<evidence type="ECO:0000313" key="2">
    <source>
        <dbReference type="Proteomes" id="UP000176308"/>
    </source>
</evidence>
<sequence length="539" mass="61385">MTQPPSHMTIELEEKDVKGDLAKVVRSMSQLRAETIRDRKLTDAQKDEYLHMTYRLASGIQAISDEQMVKRMQLVAERVTKNPSLLQYDPMQDGFWRKNDPAFSENLDDLLISIVRDDFTDVDAKHHVLQAVKYLGVEDSPFEKREEVYDTILPFQGSVQSELNEGILKRILGKLFGAQYKLEDLESLVLSVDAVKDGFSPELIDIAKEMGYSNLRVKITDKEWKRIESQLEYARIASSDQMQNNQEGINFYNKLVKYTKPISYLFLGALPRSLQDKLDNTLPDFSKRVAFSASCWTEIAGSVIGAASLAVLNNHPIYLLTGLPTLCDGIYRGFKGLDSEGDNYEESRGSVFLKPVFYPVERHLDKKPKGFKVLTIPIRKMKTSKPLPNPLAHYDRVARLEVPQDVEQNLVWSQENHHSYGKHFMEFVNSAESIPEGILISRHIDKESQSVAYSHETAVDGFAKNCALYCFNGGRRYLVTAIGKESKRKVFVENIRRILASDKDLEKKLGEMGKQTNAKYLHIIEYQNGEITRDLEGGI</sequence>
<comment type="caution">
    <text evidence="1">The sequence shown here is derived from an EMBL/GenBank/DDBJ whole genome shotgun (WGS) entry which is preliminary data.</text>
</comment>
<name>A0A1G2I7I2_9BACT</name>
<dbReference type="EMBL" id="MHOX01000020">
    <property type="protein sequence ID" value="OGZ70753.1"/>
    <property type="molecule type" value="Genomic_DNA"/>
</dbReference>
<dbReference type="AlphaFoldDB" id="A0A1G2I7I2"/>
<gene>
    <name evidence="1" type="ORF">A2904_02495</name>
</gene>
<protein>
    <submittedName>
        <fullName evidence="1">Uncharacterized protein</fullName>
    </submittedName>
</protein>
<reference evidence="1 2" key="1">
    <citation type="journal article" date="2016" name="Nat. Commun.">
        <title>Thousands of microbial genomes shed light on interconnected biogeochemical processes in an aquifer system.</title>
        <authorList>
            <person name="Anantharaman K."/>
            <person name="Brown C.T."/>
            <person name="Hug L.A."/>
            <person name="Sharon I."/>
            <person name="Castelle C.J."/>
            <person name="Probst A.J."/>
            <person name="Thomas B.C."/>
            <person name="Singh A."/>
            <person name="Wilkins M.J."/>
            <person name="Karaoz U."/>
            <person name="Brodie E.L."/>
            <person name="Williams K.H."/>
            <person name="Hubbard S.S."/>
            <person name="Banfield J.F."/>
        </authorList>
    </citation>
    <scope>NUCLEOTIDE SEQUENCE [LARGE SCALE GENOMIC DNA]</scope>
</reference>
<proteinExistence type="predicted"/>
<organism evidence="1 2">
    <name type="scientific">Candidatus Staskawiczbacteria bacterium RIFCSPLOWO2_01_FULL_33_9</name>
    <dbReference type="NCBI Taxonomy" id="1802211"/>
    <lineage>
        <taxon>Bacteria</taxon>
        <taxon>Candidatus Staskawicziibacteriota</taxon>
    </lineage>
</organism>